<name>A0A1M2VYT7_TRAPU</name>
<keyword evidence="3" id="KW-1185">Reference proteome</keyword>
<reference evidence="2 3" key="1">
    <citation type="submission" date="2016-10" db="EMBL/GenBank/DDBJ databases">
        <title>Genome sequence of the basidiomycete white-rot fungus Trametes pubescens.</title>
        <authorList>
            <person name="Makela M.R."/>
            <person name="Granchi Z."/>
            <person name="Peng M."/>
            <person name="De Vries R.P."/>
            <person name="Grigoriev I."/>
            <person name="Riley R."/>
            <person name="Hilden K."/>
        </authorList>
    </citation>
    <scope>NUCLEOTIDE SEQUENCE [LARGE SCALE GENOMIC DNA]</scope>
    <source>
        <strain evidence="2 3">FBCC735</strain>
    </source>
</reference>
<feature type="compositionally biased region" description="Low complexity" evidence="1">
    <location>
        <begin position="761"/>
        <end position="773"/>
    </location>
</feature>
<feature type="region of interest" description="Disordered" evidence="1">
    <location>
        <begin position="1"/>
        <end position="178"/>
    </location>
</feature>
<proteinExistence type="predicted"/>
<feature type="compositionally biased region" description="Low complexity" evidence="1">
    <location>
        <begin position="72"/>
        <end position="83"/>
    </location>
</feature>
<organism evidence="2 3">
    <name type="scientific">Trametes pubescens</name>
    <name type="common">White-rot fungus</name>
    <dbReference type="NCBI Taxonomy" id="154538"/>
    <lineage>
        <taxon>Eukaryota</taxon>
        <taxon>Fungi</taxon>
        <taxon>Dikarya</taxon>
        <taxon>Basidiomycota</taxon>
        <taxon>Agaricomycotina</taxon>
        <taxon>Agaricomycetes</taxon>
        <taxon>Polyporales</taxon>
        <taxon>Polyporaceae</taxon>
        <taxon>Trametes</taxon>
    </lineage>
</organism>
<evidence type="ECO:0000313" key="2">
    <source>
        <dbReference type="EMBL" id="OJT12696.1"/>
    </source>
</evidence>
<feature type="region of interest" description="Disordered" evidence="1">
    <location>
        <begin position="733"/>
        <end position="841"/>
    </location>
</feature>
<dbReference type="Proteomes" id="UP000184267">
    <property type="component" value="Unassembled WGS sequence"/>
</dbReference>
<feature type="compositionally biased region" description="Polar residues" evidence="1">
    <location>
        <begin position="84"/>
        <end position="93"/>
    </location>
</feature>
<comment type="caution">
    <text evidence="2">The sequence shown here is derived from an EMBL/GenBank/DDBJ whole genome shotgun (WGS) entry which is preliminary data.</text>
</comment>
<feature type="compositionally biased region" description="Pro residues" evidence="1">
    <location>
        <begin position="163"/>
        <end position="178"/>
    </location>
</feature>
<gene>
    <name evidence="2" type="ORF">TRAPUB_10724</name>
</gene>
<feature type="compositionally biased region" description="Polar residues" evidence="1">
    <location>
        <begin position="1"/>
        <end position="14"/>
    </location>
</feature>
<accession>A0A1M2VYT7</accession>
<dbReference type="OrthoDB" id="2758679at2759"/>
<dbReference type="STRING" id="154538.A0A1M2VYT7"/>
<feature type="compositionally biased region" description="Polar residues" evidence="1">
    <location>
        <begin position="296"/>
        <end position="322"/>
    </location>
</feature>
<dbReference type="EMBL" id="MNAD01000453">
    <property type="protein sequence ID" value="OJT12696.1"/>
    <property type="molecule type" value="Genomic_DNA"/>
</dbReference>
<protein>
    <submittedName>
        <fullName evidence="2">Uncharacterized protein</fullName>
    </submittedName>
</protein>
<evidence type="ECO:0000256" key="1">
    <source>
        <dbReference type="SAM" id="MobiDB-lite"/>
    </source>
</evidence>
<dbReference type="AlphaFoldDB" id="A0A1M2VYT7"/>
<feature type="non-terminal residue" evidence="2">
    <location>
        <position position="1"/>
    </location>
</feature>
<evidence type="ECO:0000313" key="3">
    <source>
        <dbReference type="Proteomes" id="UP000184267"/>
    </source>
</evidence>
<feature type="region of interest" description="Disordered" evidence="1">
    <location>
        <begin position="296"/>
        <end position="369"/>
    </location>
</feature>
<feature type="compositionally biased region" description="Pro residues" evidence="1">
    <location>
        <begin position="830"/>
        <end position="841"/>
    </location>
</feature>
<sequence length="841" mass="92263">QDDTGSITTSSSHEYPQHDAATLDGSQPHSVAEFSEGVGASSSAPHPGHDFNFGGQLPGEGSGYDALDGYEPSRSSRAASPSPVTTVNPQNLSMPHAADTARAQEMRGAKRAHKRQRTEKDEEGDDTDAPQLSVHREAAADPLMLASPFHPPHERKQSMDRMPLPPPLLMPPPPPPPAVFDDHRMAMPPPYPTAQVHQHETPARLNGPVAAPQPQLPIATNPPFPQLENQPDQATNLEMIVQFLYQENGRLRLTLESLMQPVPGQRSAPSVADMLMPNIEPPALSEQQARRMSMSQPVRCSTLSPWTEEQEGTRTLDSSIHANRQCVPPRSYPEGTPGLSRRAHDPMTAPMGPNRAPQPNPPSEAQFALSSSDWRLVPQRGAAREEGQQPPNAHVYYDRNAPPSYFPMDVDGAGQALARTTTGQRFSVQLQGNPLIRPQSPLMSLREERFAIIASLGLTPTPGKQFPPVHHRSPRDRVRQIYGPTLDEWKGEDEGTKLLYDVFGVDDITDEQARAIRRDLLELIFVYSGHDDVVLYEPSPTPPNVKKWEAGTAWPAANLGQRAVEAFLQQYVLSTPKITVIVYKSHSCIPRYVDAIRGFSQGTAEEVRTAVWRALRKEPHYTAIATLAGNNPDYSDYDKAEAADKIIDSLDVVIRPIRIGVSHFIAAFIYIDPPTQSAKEWKAWRLALRARVFTKGLGRATLMSHQVRCVGCHGADHQSPECPFNAEDIPGWHGTIKWQPGRAGNNGDNTDAYANTPPAQPTARTSTPSAARTGPPQPRAGPSTSRRDAPAPQYRATGEDSDSGPATDTEEYAPPTQHQRGKQVPWSRNAPPPPPSQKSRR</sequence>